<protein>
    <submittedName>
        <fullName evidence="10">Aquaporin-like protein</fullName>
    </submittedName>
</protein>
<keyword evidence="6 9" id="KW-1133">Transmembrane helix</keyword>
<dbReference type="Gene3D" id="1.20.1080.10">
    <property type="entry name" value="Glycerol uptake facilitator protein"/>
    <property type="match status" value="1"/>
</dbReference>
<evidence type="ECO:0000256" key="2">
    <source>
        <dbReference type="ARBA" id="ARBA00006175"/>
    </source>
</evidence>
<dbReference type="STRING" id="1353952.A0A165G8F4"/>
<dbReference type="InterPro" id="IPR000425">
    <property type="entry name" value="MIP"/>
</dbReference>
<dbReference type="GO" id="GO:0015250">
    <property type="term" value="F:water channel activity"/>
    <property type="evidence" value="ECO:0007669"/>
    <property type="project" value="TreeGrafter"/>
</dbReference>
<comment type="similarity">
    <text evidence="2 8">Belongs to the MIP/aquaporin (TC 1.A.8) family.</text>
</comment>
<organism evidence="10 11">
    <name type="scientific">Calocera cornea HHB12733</name>
    <dbReference type="NCBI Taxonomy" id="1353952"/>
    <lineage>
        <taxon>Eukaryota</taxon>
        <taxon>Fungi</taxon>
        <taxon>Dikarya</taxon>
        <taxon>Basidiomycota</taxon>
        <taxon>Agaricomycotina</taxon>
        <taxon>Dacrymycetes</taxon>
        <taxon>Dacrymycetales</taxon>
        <taxon>Dacrymycetaceae</taxon>
        <taxon>Calocera</taxon>
    </lineage>
</organism>
<keyword evidence="11" id="KW-1185">Reference proteome</keyword>
<sequence length="305" mass="32536">MNSRTLFGDIRNDLLAAALEFVGTIVFLIIGLGGIQAAATSSSLLAAASGTSSGAQSANAVASIEQLLYISASMGLGLLVAVWLFYRVTGGVFNPAVSTALLLVGTINPVRFVLYCLAQLVGAIVASGILLGLTGGPLVVTPSLGQNVNPAQGVFIEMFLTSFLVFAVLMLAAEKHRSTAFAPIGIGLTLFSCHLFGVLYTGAGMNAARSFGPAVVSGFSHDHWVYWVGPFLGSLLATALYAFLKHVKYWELNPDQDVDDYVRPLTVPQSPVQRLTPRTDAVPRRPCRARALSELERRLAWPWPW</sequence>
<keyword evidence="5" id="KW-0677">Repeat</keyword>
<dbReference type="SUPFAM" id="SSF81338">
    <property type="entry name" value="Aquaporin-like"/>
    <property type="match status" value="1"/>
</dbReference>
<reference evidence="10 11" key="1">
    <citation type="journal article" date="2016" name="Mol. Biol. Evol.">
        <title>Comparative Genomics of Early-Diverging Mushroom-Forming Fungi Provides Insights into the Origins of Lignocellulose Decay Capabilities.</title>
        <authorList>
            <person name="Nagy L.G."/>
            <person name="Riley R."/>
            <person name="Tritt A."/>
            <person name="Adam C."/>
            <person name="Daum C."/>
            <person name="Floudas D."/>
            <person name="Sun H."/>
            <person name="Yadav J.S."/>
            <person name="Pangilinan J."/>
            <person name="Larsson K.H."/>
            <person name="Matsuura K."/>
            <person name="Barry K."/>
            <person name="Labutti K."/>
            <person name="Kuo R."/>
            <person name="Ohm R.A."/>
            <person name="Bhattacharya S.S."/>
            <person name="Shirouzu T."/>
            <person name="Yoshinaga Y."/>
            <person name="Martin F.M."/>
            <person name="Grigoriev I.V."/>
            <person name="Hibbett D.S."/>
        </authorList>
    </citation>
    <scope>NUCLEOTIDE SEQUENCE [LARGE SCALE GENOMIC DNA]</scope>
    <source>
        <strain evidence="10 11">HHB12733</strain>
    </source>
</reference>
<dbReference type="PANTHER" id="PTHR19139:SF199">
    <property type="entry name" value="MIP17260P"/>
    <property type="match status" value="1"/>
</dbReference>
<dbReference type="Proteomes" id="UP000076842">
    <property type="component" value="Unassembled WGS sequence"/>
</dbReference>
<dbReference type="GO" id="GO:0005886">
    <property type="term" value="C:plasma membrane"/>
    <property type="evidence" value="ECO:0007669"/>
    <property type="project" value="TreeGrafter"/>
</dbReference>
<evidence type="ECO:0000256" key="5">
    <source>
        <dbReference type="ARBA" id="ARBA00022737"/>
    </source>
</evidence>
<dbReference type="Pfam" id="PF00230">
    <property type="entry name" value="MIP"/>
    <property type="match status" value="1"/>
</dbReference>
<feature type="transmembrane region" description="Helical" evidence="9">
    <location>
        <begin position="112"/>
        <end position="133"/>
    </location>
</feature>
<gene>
    <name evidence="10" type="ORF">CALCODRAFT_433756</name>
</gene>
<feature type="transmembrane region" description="Helical" evidence="9">
    <location>
        <begin position="223"/>
        <end position="244"/>
    </location>
</feature>
<dbReference type="AlphaFoldDB" id="A0A165G8F4"/>
<dbReference type="EMBL" id="KV423959">
    <property type="protein sequence ID" value="KZT57731.1"/>
    <property type="molecule type" value="Genomic_DNA"/>
</dbReference>
<dbReference type="InterPro" id="IPR034294">
    <property type="entry name" value="Aquaporin_transptr"/>
</dbReference>
<feature type="transmembrane region" description="Helical" evidence="9">
    <location>
        <begin position="153"/>
        <end position="173"/>
    </location>
</feature>
<feature type="transmembrane region" description="Helical" evidence="9">
    <location>
        <begin position="180"/>
        <end position="203"/>
    </location>
</feature>
<proteinExistence type="inferred from homology"/>
<dbReference type="PRINTS" id="PR00783">
    <property type="entry name" value="MINTRINSICP"/>
</dbReference>
<evidence type="ECO:0000256" key="1">
    <source>
        <dbReference type="ARBA" id="ARBA00004141"/>
    </source>
</evidence>
<dbReference type="InParanoid" id="A0A165G8F4"/>
<evidence type="ECO:0000256" key="7">
    <source>
        <dbReference type="ARBA" id="ARBA00023136"/>
    </source>
</evidence>
<evidence type="ECO:0000256" key="3">
    <source>
        <dbReference type="ARBA" id="ARBA00022448"/>
    </source>
</evidence>
<evidence type="ECO:0000313" key="10">
    <source>
        <dbReference type="EMBL" id="KZT57731.1"/>
    </source>
</evidence>
<keyword evidence="3 8" id="KW-0813">Transport</keyword>
<comment type="subcellular location">
    <subcellularLocation>
        <location evidence="1">Membrane</location>
        <topology evidence="1">Multi-pass membrane protein</topology>
    </subcellularLocation>
</comment>
<keyword evidence="4 8" id="KW-0812">Transmembrane</keyword>
<dbReference type="PANTHER" id="PTHR19139">
    <property type="entry name" value="AQUAPORIN TRANSPORTER"/>
    <property type="match status" value="1"/>
</dbReference>
<evidence type="ECO:0000256" key="6">
    <source>
        <dbReference type="ARBA" id="ARBA00022989"/>
    </source>
</evidence>
<keyword evidence="7 9" id="KW-0472">Membrane</keyword>
<dbReference type="OrthoDB" id="3222at2759"/>
<evidence type="ECO:0000256" key="8">
    <source>
        <dbReference type="RuleBase" id="RU000477"/>
    </source>
</evidence>
<feature type="transmembrane region" description="Helical" evidence="9">
    <location>
        <begin position="21"/>
        <end position="47"/>
    </location>
</feature>
<evidence type="ECO:0000256" key="9">
    <source>
        <dbReference type="SAM" id="Phobius"/>
    </source>
</evidence>
<name>A0A165G8F4_9BASI</name>
<evidence type="ECO:0000313" key="11">
    <source>
        <dbReference type="Proteomes" id="UP000076842"/>
    </source>
</evidence>
<dbReference type="FunFam" id="1.20.1080.10:FF:000014">
    <property type="entry name" value="Aquaporin 1"/>
    <property type="match status" value="1"/>
</dbReference>
<dbReference type="InterPro" id="IPR023271">
    <property type="entry name" value="Aquaporin-like"/>
</dbReference>
<accession>A0A165G8F4</accession>
<evidence type="ECO:0000256" key="4">
    <source>
        <dbReference type="ARBA" id="ARBA00022692"/>
    </source>
</evidence>